<dbReference type="EMBL" id="JAZDUA010000079">
    <property type="protein sequence ID" value="KAK7869157.1"/>
    <property type="molecule type" value="Genomic_DNA"/>
</dbReference>
<sequence length="553" mass="64875">MYGNDDYVDQAPYDMNGYMSPADHEALEGHDDAGYEQPMYTNIPDGVKKFLVYLRDCINEGVVYEISNLYETTFPRLTEQYFENVPWPEVSEIKNLVNCDPVFLILYRELYYRHIYAHIPHGPTLMQRFDSYATYCELFNYIINASEPVPLDLPDIWLWELIDEFVYQYQSFSQYRANLMKRTPEELELLNQNNQVWNVLCVLNVLCSLVEKSNIKRQLEVHASGGDAESVAGEFGRYPLYKKLGYFSLVGLLRLHSLCGDYYLAIRVLDNIELHRKSQFSYVPACQITVSYYVGFAYMMMRRYSDAIRTFTSILLYIQRTKQLFQTRSYQNDQINKQTDRMYHLLAICLVLHPQYVDEAIQQVLREKNYHEKMYKMQCGDLAEFEACFAFACPKFLAPAPPVDAPVEDYVKEPINHQIRVFMDEVKQQKMIPTIRSYLKLYTTLPLAKLAMFLSSESHRHGEAVKSRDLNEAIEGLITQLLCFKHKMKNIVWTKGTSGLDGIFQSGSELDFYMDNDMIHIADTTVSHRYADFFIRKILKFQELNRKLHMIKF</sequence>
<feature type="domain" description="PCI" evidence="5">
    <location>
        <begin position="310"/>
        <end position="528"/>
    </location>
</feature>
<keyword evidence="7" id="KW-1185">Reference proteome</keyword>
<comment type="subcellular location">
    <subcellularLocation>
        <location evidence="4">Cytoplasm</location>
    </subcellularLocation>
</comment>
<dbReference type="Pfam" id="PF10255">
    <property type="entry name" value="Paf67"/>
    <property type="match status" value="1"/>
</dbReference>
<keyword evidence="1 4" id="KW-0963">Cytoplasm</keyword>
<keyword evidence="3 4" id="KW-0648">Protein biosynthesis</keyword>
<reference evidence="6 7" key="1">
    <citation type="submission" date="2024-03" db="EMBL/GenBank/DDBJ databases">
        <title>The genome assembly and annotation of the cricket Gryllus longicercus Weissman &amp; Gray.</title>
        <authorList>
            <person name="Szrajer S."/>
            <person name="Gray D."/>
            <person name="Ylla G."/>
        </authorList>
    </citation>
    <scope>NUCLEOTIDE SEQUENCE [LARGE SCALE GENOMIC DNA]</scope>
    <source>
        <strain evidence="6">DAG 2021-001</strain>
        <tissue evidence="6">Whole body minus gut</tissue>
    </source>
</reference>
<comment type="caution">
    <text evidence="6">The sequence shown here is derived from an EMBL/GenBank/DDBJ whole genome shotgun (WGS) entry which is preliminary data.</text>
</comment>
<organism evidence="6 7">
    <name type="scientific">Gryllus longicercus</name>
    <dbReference type="NCBI Taxonomy" id="2509291"/>
    <lineage>
        <taxon>Eukaryota</taxon>
        <taxon>Metazoa</taxon>
        <taxon>Ecdysozoa</taxon>
        <taxon>Arthropoda</taxon>
        <taxon>Hexapoda</taxon>
        <taxon>Insecta</taxon>
        <taxon>Pterygota</taxon>
        <taxon>Neoptera</taxon>
        <taxon>Polyneoptera</taxon>
        <taxon>Orthoptera</taxon>
        <taxon>Ensifera</taxon>
        <taxon>Gryllidea</taxon>
        <taxon>Grylloidea</taxon>
        <taxon>Gryllidae</taxon>
        <taxon>Gryllinae</taxon>
        <taxon>Gryllus</taxon>
    </lineage>
</organism>
<dbReference type="AlphaFoldDB" id="A0AAN9ZAS6"/>
<comment type="similarity">
    <text evidence="4">Belongs to the eIF-3 subunit L family.</text>
</comment>
<protein>
    <recommendedName>
        <fullName evidence="4">Eukaryotic translation initiation factor 3 subunit L</fullName>
        <shortName evidence="4">eIF3l</shortName>
    </recommendedName>
</protein>
<evidence type="ECO:0000313" key="7">
    <source>
        <dbReference type="Proteomes" id="UP001378592"/>
    </source>
</evidence>
<comment type="subunit">
    <text evidence="4">Component of the eukaryotic translation initiation factor 3 (eIF-3) complex.</text>
</comment>
<dbReference type="Proteomes" id="UP001378592">
    <property type="component" value="Unassembled WGS sequence"/>
</dbReference>
<dbReference type="GO" id="GO:0016282">
    <property type="term" value="C:eukaryotic 43S preinitiation complex"/>
    <property type="evidence" value="ECO:0007669"/>
    <property type="project" value="UniProtKB-UniRule"/>
</dbReference>
<dbReference type="GO" id="GO:0001732">
    <property type="term" value="P:formation of cytoplasmic translation initiation complex"/>
    <property type="evidence" value="ECO:0007669"/>
    <property type="project" value="UniProtKB-UniRule"/>
</dbReference>
<dbReference type="GO" id="GO:0033290">
    <property type="term" value="C:eukaryotic 48S preinitiation complex"/>
    <property type="evidence" value="ECO:0007669"/>
    <property type="project" value="UniProtKB-UniRule"/>
</dbReference>
<evidence type="ECO:0000256" key="1">
    <source>
        <dbReference type="ARBA" id="ARBA00022490"/>
    </source>
</evidence>
<evidence type="ECO:0000256" key="2">
    <source>
        <dbReference type="ARBA" id="ARBA00022540"/>
    </source>
</evidence>
<dbReference type="GO" id="GO:0003743">
    <property type="term" value="F:translation initiation factor activity"/>
    <property type="evidence" value="ECO:0007669"/>
    <property type="project" value="UniProtKB-UniRule"/>
</dbReference>
<name>A0AAN9ZAS6_9ORTH</name>
<evidence type="ECO:0000256" key="4">
    <source>
        <dbReference type="HAMAP-Rule" id="MF_03011"/>
    </source>
</evidence>
<evidence type="ECO:0000256" key="3">
    <source>
        <dbReference type="ARBA" id="ARBA00022917"/>
    </source>
</evidence>
<comment type="function">
    <text evidence="4">Component of the eukaryotic translation initiation factor 3 (eIF-3) complex, which is involved in protein synthesis of a specialized repertoire of mRNAs and, together with other initiation factors, stimulates binding of mRNA and methionyl-tRNAi to the 40S ribosome. The eIF-3 complex specifically targets and initiates translation of a subset of mRNAs involved in cell proliferation.</text>
</comment>
<dbReference type="GO" id="GO:0005852">
    <property type="term" value="C:eukaryotic translation initiation factor 3 complex"/>
    <property type="evidence" value="ECO:0007669"/>
    <property type="project" value="UniProtKB-UniRule"/>
</dbReference>
<proteinExistence type="inferred from homology"/>
<dbReference type="InterPro" id="IPR000717">
    <property type="entry name" value="PCI_dom"/>
</dbReference>
<dbReference type="PROSITE" id="PS50250">
    <property type="entry name" value="PCI"/>
    <property type="match status" value="1"/>
</dbReference>
<dbReference type="PANTHER" id="PTHR13242:SF0">
    <property type="entry name" value="EUKARYOTIC TRANSLATION INITIATION FACTOR 3 SUBUNIT L"/>
    <property type="match status" value="1"/>
</dbReference>
<accession>A0AAN9ZAS6</accession>
<evidence type="ECO:0000259" key="5">
    <source>
        <dbReference type="PROSITE" id="PS50250"/>
    </source>
</evidence>
<dbReference type="PANTHER" id="PTHR13242">
    <property type="entry name" value="EUKARYOTIC TRANSLATION INITIATION FACTOR 3"/>
    <property type="match status" value="1"/>
</dbReference>
<evidence type="ECO:0000313" key="6">
    <source>
        <dbReference type="EMBL" id="KAK7869157.1"/>
    </source>
</evidence>
<dbReference type="HAMAP" id="MF_03011">
    <property type="entry name" value="eIF3l"/>
    <property type="match status" value="1"/>
</dbReference>
<gene>
    <name evidence="6" type="ORF">R5R35_006615</name>
</gene>
<keyword evidence="2 4" id="KW-0396">Initiation factor</keyword>
<dbReference type="InterPro" id="IPR019382">
    <property type="entry name" value="eIF3l"/>
</dbReference>